<keyword evidence="1" id="KW-0812">Transmembrane</keyword>
<name>A0ABT7DZJ1_9NEIS</name>
<feature type="transmembrane region" description="Helical" evidence="1">
    <location>
        <begin position="86"/>
        <end position="110"/>
    </location>
</feature>
<protein>
    <submittedName>
        <fullName evidence="2">Uncharacterized protein</fullName>
    </submittedName>
</protein>
<keyword evidence="1" id="KW-0472">Membrane</keyword>
<reference evidence="2" key="1">
    <citation type="submission" date="2023-03" db="EMBL/GenBank/DDBJ databases">
        <title>Chitinimonas shenzhenensis gen. nov., sp. nov., a novel member of family Burkholderiaceae isolated from activated sludge collected in Shen Zhen, China.</title>
        <authorList>
            <person name="Wang X."/>
        </authorList>
    </citation>
    <scope>NUCLEOTIDE SEQUENCE</scope>
    <source>
        <strain evidence="2">DQS-5</strain>
    </source>
</reference>
<dbReference type="Gene3D" id="2.40.33.20">
    <property type="entry name" value="PK beta-barrel domain-like"/>
    <property type="match status" value="1"/>
</dbReference>
<evidence type="ECO:0000313" key="2">
    <source>
        <dbReference type="EMBL" id="MDK2125478.1"/>
    </source>
</evidence>
<organism evidence="2 3">
    <name type="scientific">Parachitinimonas caeni</name>
    <dbReference type="NCBI Taxonomy" id="3031301"/>
    <lineage>
        <taxon>Bacteria</taxon>
        <taxon>Pseudomonadati</taxon>
        <taxon>Pseudomonadota</taxon>
        <taxon>Betaproteobacteria</taxon>
        <taxon>Neisseriales</taxon>
        <taxon>Chitinibacteraceae</taxon>
        <taxon>Parachitinimonas</taxon>
    </lineage>
</organism>
<gene>
    <name evidence="2" type="ORF">PZA18_15595</name>
</gene>
<dbReference type="Proteomes" id="UP001172778">
    <property type="component" value="Unassembled WGS sequence"/>
</dbReference>
<evidence type="ECO:0000313" key="3">
    <source>
        <dbReference type="Proteomes" id="UP001172778"/>
    </source>
</evidence>
<evidence type="ECO:0000256" key="1">
    <source>
        <dbReference type="SAM" id="Phobius"/>
    </source>
</evidence>
<accession>A0ABT7DZJ1</accession>
<dbReference type="EMBL" id="JARRAF010000019">
    <property type="protein sequence ID" value="MDK2125478.1"/>
    <property type="molecule type" value="Genomic_DNA"/>
</dbReference>
<proteinExistence type="predicted"/>
<sequence length="130" mass="14164">MTSSAQAAHLEATHESSKIPATEINLLAGFGVQSDAHDRDNIRYRSRVAKDPTQPDLRQVQRIYSELITHLPSESLHRIPGDRGNIMIMGVPLLTHFASTLLGIGVSAIIKPGDAIHRESPELSMPLAPL</sequence>
<comment type="caution">
    <text evidence="2">The sequence shown here is derived from an EMBL/GenBank/DDBJ whole genome shotgun (WGS) entry which is preliminary data.</text>
</comment>
<dbReference type="RefSeq" id="WP_284101788.1">
    <property type="nucleotide sequence ID" value="NZ_JARRAF010000019.1"/>
</dbReference>
<keyword evidence="1" id="KW-1133">Transmembrane helix</keyword>
<keyword evidence="3" id="KW-1185">Reference proteome</keyword>